<feature type="region of interest" description="Disordered" evidence="1">
    <location>
        <begin position="21"/>
        <end position="56"/>
    </location>
</feature>
<evidence type="ECO:0000256" key="1">
    <source>
        <dbReference type="SAM" id="MobiDB-lite"/>
    </source>
</evidence>
<dbReference type="EMBL" id="CAJOAX010012226">
    <property type="protein sequence ID" value="CAF4108309.1"/>
    <property type="molecule type" value="Genomic_DNA"/>
</dbReference>
<sequence>MCRVKSPERVFNLGAYDEPVAGTPILNEPVAGPPTSDEPVADPPTSDEPMAGPPSSLRIYNEKKKRYCNKRYFCYCCLEYDCNDEL</sequence>
<comment type="caution">
    <text evidence="2">The sequence shown here is derived from an EMBL/GenBank/DDBJ whole genome shotgun (WGS) entry which is preliminary data.</text>
</comment>
<evidence type="ECO:0000313" key="2">
    <source>
        <dbReference type="EMBL" id="CAF4108309.1"/>
    </source>
</evidence>
<accession>A0A819VG16</accession>
<proteinExistence type="predicted"/>
<dbReference type="AlphaFoldDB" id="A0A819VG16"/>
<name>A0A819VG16_9BILA</name>
<reference evidence="2" key="1">
    <citation type="submission" date="2021-02" db="EMBL/GenBank/DDBJ databases">
        <authorList>
            <person name="Nowell W R."/>
        </authorList>
    </citation>
    <scope>NUCLEOTIDE SEQUENCE</scope>
</reference>
<organism evidence="2 3">
    <name type="scientific">Rotaria sordida</name>
    <dbReference type="NCBI Taxonomy" id="392033"/>
    <lineage>
        <taxon>Eukaryota</taxon>
        <taxon>Metazoa</taxon>
        <taxon>Spiralia</taxon>
        <taxon>Gnathifera</taxon>
        <taxon>Rotifera</taxon>
        <taxon>Eurotatoria</taxon>
        <taxon>Bdelloidea</taxon>
        <taxon>Philodinida</taxon>
        <taxon>Philodinidae</taxon>
        <taxon>Rotaria</taxon>
    </lineage>
</organism>
<gene>
    <name evidence="2" type="ORF">OTI717_LOCUS34410</name>
</gene>
<protein>
    <submittedName>
        <fullName evidence="2">Uncharacterized protein</fullName>
    </submittedName>
</protein>
<evidence type="ECO:0000313" key="3">
    <source>
        <dbReference type="Proteomes" id="UP000663823"/>
    </source>
</evidence>
<dbReference type="Proteomes" id="UP000663823">
    <property type="component" value="Unassembled WGS sequence"/>
</dbReference>